<organism evidence="1 2">
    <name type="scientific">Hyalella azteca</name>
    <name type="common">Amphipod</name>
    <dbReference type="NCBI Taxonomy" id="294128"/>
    <lineage>
        <taxon>Eukaryota</taxon>
        <taxon>Metazoa</taxon>
        <taxon>Ecdysozoa</taxon>
        <taxon>Arthropoda</taxon>
        <taxon>Crustacea</taxon>
        <taxon>Multicrustacea</taxon>
        <taxon>Malacostraca</taxon>
        <taxon>Eumalacostraca</taxon>
        <taxon>Peracarida</taxon>
        <taxon>Amphipoda</taxon>
        <taxon>Senticaudata</taxon>
        <taxon>Talitrida</taxon>
        <taxon>Talitroidea</taxon>
        <taxon>Hyalellidae</taxon>
        <taxon>Hyalella</taxon>
    </lineage>
</organism>
<dbReference type="GeneID" id="108667010"/>
<dbReference type="OMA" id="HDWRYTV"/>
<dbReference type="SUPFAM" id="SSF55961">
    <property type="entry name" value="Bet v1-like"/>
    <property type="match status" value="1"/>
</dbReference>
<keyword evidence="1" id="KW-1185">Reference proteome</keyword>
<dbReference type="Gene3D" id="3.30.530.20">
    <property type="match status" value="1"/>
</dbReference>
<dbReference type="RefSeq" id="XP_018009477.1">
    <property type="nucleotide sequence ID" value="XM_018153988.2"/>
</dbReference>
<reference evidence="2" key="1">
    <citation type="submission" date="2025-08" db="UniProtKB">
        <authorList>
            <consortium name="RefSeq"/>
        </authorList>
    </citation>
    <scope>IDENTIFICATION</scope>
    <source>
        <tissue evidence="2">Whole organism</tissue>
    </source>
</reference>
<protein>
    <submittedName>
        <fullName evidence="2">Uncharacterized protein LOC108667010</fullName>
    </submittedName>
</protein>
<accession>A0A8B7N6G9</accession>
<name>A0A8B7N6G9_HYAAZ</name>
<proteinExistence type="predicted"/>
<dbReference type="InterPro" id="IPR023393">
    <property type="entry name" value="START-like_dom_sf"/>
</dbReference>
<evidence type="ECO:0000313" key="1">
    <source>
        <dbReference type="Proteomes" id="UP000694843"/>
    </source>
</evidence>
<gene>
    <name evidence="2" type="primary">LOC108667010</name>
</gene>
<dbReference type="KEGG" id="hazt:108667010"/>
<sequence length="188" mass="22003">MPRVSREKIMLIASITFLLVIFLKRGHQERRYEFFIPGREPKQVWDLLADFRNIARLNQRIRKWQLGSENTDKKGNWEYEVTSYEAMAGDWLFGLNVNRGRVSVTADDPPRRYSIESVFKTESFRGLFLVDNASKVTIERKQRDGETGALVAEVVSMNCPLLFSQLCYAETDANRKDFIKNVKYYFDV</sequence>
<dbReference type="AlphaFoldDB" id="A0A8B7N6G9"/>
<dbReference type="CDD" id="cd07812">
    <property type="entry name" value="SRPBCC"/>
    <property type="match status" value="1"/>
</dbReference>
<dbReference type="Proteomes" id="UP000694843">
    <property type="component" value="Unplaced"/>
</dbReference>
<evidence type="ECO:0000313" key="2">
    <source>
        <dbReference type="RefSeq" id="XP_018009477.1"/>
    </source>
</evidence>
<dbReference type="OrthoDB" id="6578546at2759"/>